<dbReference type="InterPro" id="IPR036856">
    <property type="entry name" value="Ald_Oxase/Xan_DH_a/b_sf"/>
</dbReference>
<dbReference type="InterPro" id="IPR037165">
    <property type="entry name" value="AldOxase/xan_DH_Mopterin-bd_sf"/>
</dbReference>
<gene>
    <name evidence="2" type="ORF">SAMN04487962_104125</name>
</gene>
<dbReference type="GO" id="GO:0005506">
    <property type="term" value="F:iron ion binding"/>
    <property type="evidence" value="ECO:0007669"/>
    <property type="project" value="InterPro"/>
</dbReference>
<dbReference type="Gene3D" id="3.90.1170.50">
    <property type="entry name" value="Aldehyde oxidase/xanthine dehydrogenase, a/b hammerhead"/>
    <property type="match status" value="1"/>
</dbReference>
<keyword evidence="3" id="KW-1185">Reference proteome</keyword>
<reference evidence="3" key="1">
    <citation type="submission" date="2016-10" db="EMBL/GenBank/DDBJ databases">
        <authorList>
            <person name="Varghese N."/>
            <person name="Submissions S."/>
        </authorList>
    </citation>
    <scope>NUCLEOTIDE SEQUENCE [LARGE SCALE GENOMIC DNA]</scope>
    <source>
        <strain evidence="3">CGMCC 1.6489</strain>
    </source>
</reference>
<dbReference type="InterPro" id="IPR008274">
    <property type="entry name" value="AldOxase/xan_DH_MoCoBD1"/>
</dbReference>
<dbReference type="SMART" id="SM01008">
    <property type="entry name" value="Ald_Xan_dh_C"/>
    <property type="match status" value="1"/>
</dbReference>
<dbReference type="InterPro" id="IPR016208">
    <property type="entry name" value="Ald_Oxase/xanthine_DH-like"/>
</dbReference>
<dbReference type="InterPro" id="IPR000674">
    <property type="entry name" value="Ald_Oxase/Xan_DH_a/b"/>
</dbReference>
<dbReference type="Pfam" id="PF02738">
    <property type="entry name" value="MoCoBD_1"/>
    <property type="match status" value="1"/>
</dbReference>
<protein>
    <submittedName>
        <fullName evidence="2">Xanthine dehydrogenase, molybdenum binding subunit apoprotein</fullName>
    </submittedName>
</protein>
<evidence type="ECO:0000313" key="2">
    <source>
        <dbReference type="EMBL" id="SET09240.1"/>
    </source>
</evidence>
<dbReference type="Gene3D" id="3.30.365.10">
    <property type="entry name" value="Aldehyde oxidase/xanthine dehydrogenase, molybdopterin binding domain"/>
    <property type="match status" value="5"/>
</dbReference>
<dbReference type="STRING" id="430453.SAMN04487962_104125"/>
<dbReference type="InterPro" id="IPR046867">
    <property type="entry name" value="AldOxase/xan_DH_MoCoBD2"/>
</dbReference>
<dbReference type="AlphaFoldDB" id="A0A1I0BQL9"/>
<dbReference type="SUPFAM" id="SSF54665">
    <property type="entry name" value="CO dehydrogenase molybdoprotein N-domain-like"/>
    <property type="match status" value="1"/>
</dbReference>
<dbReference type="GO" id="GO:0016491">
    <property type="term" value="F:oxidoreductase activity"/>
    <property type="evidence" value="ECO:0007669"/>
    <property type="project" value="InterPro"/>
</dbReference>
<sequence>MTTEFRASVVTLDAGSDDSGSLTTELYRRIEGRLAYPTDLLDIPGLLQGAILRSEHAHARLLRVDTTRARRMPGVHAVVTADDVPGVNRFGIVVRDQPVFCVDRVRYEGDAIAAVAADTRAQAQAALAAIEVEYEPLPLVSDAMTAEQQPPLHESSNLLAQERFDCGDVDKAFAACHVVIEQEYRTPRQMHAFMETEGGVAIPDGTGGIVFRVGCQSGHRDVGQLADILDLAPSRVTVEAMATGGAFGGKDELTIQPAAGILALKAGRPVMIQLGRFESCRAGMKRHPVVAKMKTGCDANGRLLAHKVDAVLDTGAYASLGPAVLENYLDHATAPLYRIHAYSVSGRLVYTNNGVSGAFRGFGGNQATFAIESQLDALARALGRCPRELRRINLRTVDEPGSRHQPVRWTVAPVDLLRQAQQSPLWTLQKETSGRWLTGTGMALGAQGNGLGDGLPDSGGGRIALTPGGRIRVEFGFADYGQNVGEAITRAVSKGLGCGCGEIDVVLGHSRGPDSGPTSASRSSVLVHGVLRRMLPLWKAAVRQQAAVLTGYSLDHLAHGPGGIFHLGQRVLSYRELAENGRLEELVADAAQDFPVAPGQEKPVGRYLQLQIATVARVAVDRLTGRVRVTDLHHITAAGRVIYPPGYLGQIEGAAVMGLGMTLTEDMPMHEARMQRNNLDQYLIPTFQDAPAQRVDVLDDTPGNDPFPVRGVGELGIEAVAPAITSAIEAATGVRVHKLPVDPGVLLKGIHRQENLA</sequence>
<dbReference type="EMBL" id="FOHZ01000004">
    <property type="protein sequence ID" value="SET09240.1"/>
    <property type="molecule type" value="Genomic_DNA"/>
</dbReference>
<proteinExistence type="predicted"/>
<name>A0A1I0BQL9_9GAMM</name>
<dbReference type="Pfam" id="PF20256">
    <property type="entry name" value="MoCoBD_2"/>
    <property type="match status" value="1"/>
</dbReference>
<accession>A0A1I0BQL9</accession>
<dbReference type="PANTHER" id="PTHR11908:SF157">
    <property type="entry name" value="XANTHINE DEHYDROGENASE SUBUNIT D-RELATED"/>
    <property type="match status" value="1"/>
</dbReference>
<dbReference type="SUPFAM" id="SSF56003">
    <property type="entry name" value="Molybdenum cofactor-binding domain"/>
    <property type="match status" value="1"/>
</dbReference>
<evidence type="ECO:0000313" key="3">
    <source>
        <dbReference type="Proteomes" id="UP000198762"/>
    </source>
</evidence>
<organism evidence="2 3">
    <name type="scientific">Marinobacter segnicrescens</name>
    <dbReference type="NCBI Taxonomy" id="430453"/>
    <lineage>
        <taxon>Bacteria</taxon>
        <taxon>Pseudomonadati</taxon>
        <taxon>Pseudomonadota</taxon>
        <taxon>Gammaproteobacteria</taxon>
        <taxon>Pseudomonadales</taxon>
        <taxon>Marinobacteraceae</taxon>
        <taxon>Marinobacter</taxon>
    </lineage>
</organism>
<dbReference type="Proteomes" id="UP000198762">
    <property type="component" value="Unassembled WGS sequence"/>
</dbReference>
<dbReference type="Pfam" id="PF01315">
    <property type="entry name" value="Ald_Xan_dh_C"/>
    <property type="match status" value="1"/>
</dbReference>
<dbReference type="PANTHER" id="PTHR11908">
    <property type="entry name" value="XANTHINE DEHYDROGENASE"/>
    <property type="match status" value="1"/>
</dbReference>
<dbReference type="RefSeq" id="WP_177186012.1">
    <property type="nucleotide sequence ID" value="NZ_FOHZ01000004.1"/>
</dbReference>
<evidence type="ECO:0000259" key="1">
    <source>
        <dbReference type="SMART" id="SM01008"/>
    </source>
</evidence>
<feature type="domain" description="Aldehyde oxidase/xanthine dehydrogenase a/b hammerhead" evidence="1">
    <location>
        <begin position="31"/>
        <end position="138"/>
    </location>
</feature>